<organism evidence="1">
    <name type="scientific">uncultured Caudovirales phage</name>
    <dbReference type="NCBI Taxonomy" id="2100421"/>
    <lineage>
        <taxon>Viruses</taxon>
        <taxon>Duplodnaviria</taxon>
        <taxon>Heunggongvirae</taxon>
        <taxon>Uroviricota</taxon>
        <taxon>Caudoviricetes</taxon>
        <taxon>Peduoviridae</taxon>
        <taxon>Maltschvirus</taxon>
        <taxon>Maltschvirus maltsch</taxon>
    </lineage>
</organism>
<accession>A0A6J5KMM0</accession>
<evidence type="ECO:0000313" key="1">
    <source>
        <dbReference type="EMBL" id="CAB4122432.1"/>
    </source>
</evidence>
<name>A0A6J5KMM0_9CAUD</name>
<proteinExistence type="predicted"/>
<protein>
    <submittedName>
        <fullName evidence="1">Uncharacterized protein</fullName>
    </submittedName>
</protein>
<gene>
    <name evidence="1" type="ORF">UFOVP29_20</name>
</gene>
<sequence>MIIDEIITVDVLEQPSEEQKKQKADLASTHYQDNLYYHRHGKNLLVVCKDDETVFGYVDCIAYQNAAFSQIPIFIVPHNLYSWANDHGKTALSLIKAVIHLANMPVLGDLELTPASKKFLKNQIAGGTLRARTFNLKNGDVTPYDTSIWTHDDNFRVLLLDQRFGTPISGSHQLMESTWNYLKLQDRLSSSLG</sequence>
<dbReference type="EMBL" id="LR796167">
    <property type="protein sequence ID" value="CAB4122432.1"/>
    <property type="molecule type" value="Genomic_DNA"/>
</dbReference>
<reference evidence="1" key="1">
    <citation type="submission" date="2020-04" db="EMBL/GenBank/DDBJ databases">
        <authorList>
            <person name="Chiriac C."/>
            <person name="Salcher M."/>
            <person name="Ghai R."/>
            <person name="Kavagutti S V."/>
        </authorList>
    </citation>
    <scope>NUCLEOTIDE SEQUENCE</scope>
</reference>